<gene>
    <name evidence="4" type="ORF">CR513_05176</name>
</gene>
<keyword evidence="2" id="KW-0732">Signal</keyword>
<feature type="domain" description="Transposase (putative) gypsy type" evidence="3">
    <location>
        <begin position="88"/>
        <end position="146"/>
    </location>
</feature>
<dbReference type="InterPro" id="IPR007321">
    <property type="entry name" value="Transposase_28"/>
</dbReference>
<dbReference type="EMBL" id="QJKJ01000864">
    <property type="protein sequence ID" value="RDY10309.1"/>
    <property type="molecule type" value="Genomic_DNA"/>
</dbReference>
<keyword evidence="5" id="KW-1185">Reference proteome</keyword>
<feature type="signal peptide" evidence="2">
    <location>
        <begin position="1"/>
        <end position="20"/>
    </location>
</feature>
<dbReference type="STRING" id="157652.A0A371I5L7"/>
<evidence type="ECO:0000256" key="2">
    <source>
        <dbReference type="SAM" id="SignalP"/>
    </source>
</evidence>
<dbReference type="Proteomes" id="UP000257109">
    <property type="component" value="Unassembled WGS sequence"/>
</dbReference>
<feature type="region of interest" description="Disordered" evidence="1">
    <location>
        <begin position="278"/>
        <end position="299"/>
    </location>
</feature>
<name>A0A371I5L7_MUCPR</name>
<proteinExistence type="predicted"/>
<accession>A0A371I5L7</accession>
<organism evidence="4 5">
    <name type="scientific">Mucuna pruriens</name>
    <name type="common">Velvet bean</name>
    <name type="synonym">Dolichos pruriens</name>
    <dbReference type="NCBI Taxonomy" id="157652"/>
    <lineage>
        <taxon>Eukaryota</taxon>
        <taxon>Viridiplantae</taxon>
        <taxon>Streptophyta</taxon>
        <taxon>Embryophyta</taxon>
        <taxon>Tracheophyta</taxon>
        <taxon>Spermatophyta</taxon>
        <taxon>Magnoliopsida</taxon>
        <taxon>eudicotyledons</taxon>
        <taxon>Gunneridae</taxon>
        <taxon>Pentapetalae</taxon>
        <taxon>rosids</taxon>
        <taxon>fabids</taxon>
        <taxon>Fabales</taxon>
        <taxon>Fabaceae</taxon>
        <taxon>Papilionoideae</taxon>
        <taxon>50 kb inversion clade</taxon>
        <taxon>NPAAA clade</taxon>
        <taxon>indigoferoid/millettioid clade</taxon>
        <taxon>Phaseoleae</taxon>
        <taxon>Mucuna</taxon>
    </lineage>
</organism>
<evidence type="ECO:0000313" key="4">
    <source>
        <dbReference type="EMBL" id="RDY10309.1"/>
    </source>
</evidence>
<dbReference type="PANTHER" id="PTHR31099:SF28">
    <property type="entry name" value="F5J5.12"/>
    <property type="match status" value="1"/>
</dbReference>
<sequence>MSRLLWRILASATLVVNPLAWVHKDVLDFHSKMTRFEVASLVEGRKWVRNPHACRLTMVCYSKKERVCHAVKEREDPFVYMYETILLDLGVTLPFDFFEANVLRMLEIAPSQLHPNGWAAIQAFKVVCLVLGILPSTPVFLNHYTTRVGQLVSWMSLAPLPNSGLFTSYTASYKGFKSRFVKIKAAEVGCFCLDPRPLPLYWREPPKFKGLVRSQLSLEAKVDLQLLDSLPRGMNCKDIVSWASTNNAILCLKSEFLYVVTFFRLGLPSNARLTNKARSAGRKASDAGTTTVAAERKLP</sequence>
<evidence type="ECO:0000313" key="5">
    <source>
        <dbReference type="Proteomes" id="UP000257109"/>
    </source>
</evidence>
<evidence type="ECO:0000256" key="1">
    <source>
        <dbReference type="SAM" id="MobiDB-lite"/>
    </source>
</evidence>
<comment type="caution">
    <text evidence="4">The sequence shown here is derived from an EMBL/GenBank/DDBJ whole genome shotgun (WGS) entry which is preliminary data.</text>
</comment>
<reference evidence="4" key="1">
    <citation type="submission" date="2018-05" db="EMBL/GenBank/DDBJ databases">
        <title>Draft genome of Mucuna pruriens seed.</title>
        <authorList>
            <person name="Nnadi N.E."/>
            <person name="Vos R."/>
            <person name="Hasami M.H."/>
            <person name="Devisetty U.K."/>
            <person name="Aguiy J.C."/>
        </authorList>
    </citation>
    <scope>NUCLEOTIDE SEQUENCE [LARGE SCALE GENOMIC DNA]</scope>
    <source>
        <strain evidence="4">JCA_2017</strain>
    </source>
</reference>
<evidence type="ECO:0000259" key="3">
    <source>
        <dbReference type="Pfam" id="PF04195"/>
    </source>
</evidence>
<protein>
    <recommendedName>
        <fullName evidence="3">Transposase (putative) gypsy type domain-containing protein</fullName>
    </recommendedName>
</protein>
<dbReference type="OrthoDB" id="1750920at2759"/>
<feature type="non-terminal residue" evidence="4">
    <location>
        <position position="1"/>
    </location>
</feature>
<dbReference type="PANTHER" id="PTHR31099">
    <property type="entry name" value="OS06G0165300 PROTEIN"/>
    <property type="match status" value="1"/>
</dbReference>
<dbReference type="AlphaFoldDB" id="A0A371I5L7"/>
<feature type="chain" id="PRO_5017075704" description="Transposase (putative) gypsy type domain-containing protein" evidence="2">
    <location>
        <begin position="21"/>
        <end position="299"/>
    </location>
</feature>
<dbReference type="Pfam" id="PF04195">
    <property type="entry name" value="Transposase_28"/>
    <property type="match status" value="1"/>
</dbReference>